<comment type="caution">
    <text evidence="2">The sequence shown here is derived from an EMBL/GenBank/DDBJ whole genome shotgun (WGS) entry which is preliminary data.</text>
</comment>
<feature type="region of interest" description="Disordered" evidence="1">
    <location>
        <begin position="369"/>
        <end position="390"/>
    </location>
</feature>
<dbReference type="GeneID" id="66129349"/>
<dbReference type="RefSeq" id="XP_043057538.1">
    <property type="nucleotide sequence ID" value="XM_043206091.1"/>
</dbReference>
<name>A0AAN6DAP5_PICAN</name>
<dbReference type="EMBL" id="JAHLUX010000013">
    <property type="protein sequence ID" value="KAG7815959.1"/>
    <property type="molecule type" value="Genomic_DNA"/>
</dbReference>
<evidence type="ECO:0000256" key="1">
    <source>
        <dbReference type="SAM" id="MobiDB-lite"/>
    </source>
</evidence>
<organism evidence="2 3">
    <name type="scientific">Pichia angusta</name>
    <name type="common">Yeast</name>
    <name type="synonym">Hansenula polymorpha</name>
    <dbReference type="NCBI Taxonomy" id="870730"/>
    <lineage>
        <taxon>Eukaryota</taxon>
        <taxon>Fungi</taxon>
        <taxon>Dikarya</taxon>
        <taxon>Ascomycota</taxon>
        <taxon>Saccharomycotina</taxon>
        <taxon>Pichiomycetes</taxon>
        <taxon>Pichiales</taxon>
        <taxon>Pichiaceae</taxon>
        <taxon>Ogataea</taxon>
    </lineage>
</organism>
<evidence type="ECO:0000313" key="2">
    <source>
        <dbReference type="EMBL" id="KAG7815959.1"/>
    </source>
</evidence>
<dbReference type="AlphaFoldDB" id="A0AAN6DAP5"/>
<evidence type="ECO:0000313" key="3">
    <source>
        <dbReference type="Proteomes" id="UP001196530"/>
    </source>
</evidence>
<dbReference type="Proteomes" id="UP001196530">
    <property type="component" value="Unassembled WGS sequence"/>
</dbReference>
<accession>A0AAN6DAP5</accession>
<proteinExistence type="predicted"/>
<evidence type="ECO:0008006" key="4">
    <source>
        <dbReference type="Google" id="ProtNLM"/>
    </source>
</evidence>
<protein>
    <recommendedName>
        <fullName evidence="4">Chromatin structure-remodeling complex protein RSC58</fullName>
    </recommendedName>
</protein>
<sequence length="531" mass="61093">MRKDDRIKFSLFFTDLIKVLEQIDTYEVLSVELPKNDKFFENDPKKITSNFLNFLDSTGNDFTRDVSIKDKLVSAEYESIYQIYHDIKIASLIVYSSRKNSEADHFQIDQFYRIAVELLLKESLRLESTVTLQERETRKSFRNEIRQKANKQEIENEDDIRTSLRKAIVRDFELITTSYFNRSGDALLLTAANGVPLFSSLNKRISELDDRKPNLDDDVPVEALTVVPSLLGAKTETLSILCQSLINQQALPTEILSQSFHPNWYNIPVSQWIKHGINQDAFSFAPMYDESRSIISNEWKGLIWLQHYGLKRILQIKKQFERDENQNEADVEKFADSTCVTNGAEMLQTSNVQDAIKAESEATAEARIVVNEKEHGQTQNGTEDSSEEDIELDTEPIDLEKVIKWNVGNVIGEDEQQAVTDNCAQKTITKLLLELNQLRRERFRGIAAGKMKVFKPSKTEILRFNQLKRMITGMIKHKNVQPQSLEIELSPKMPVLQHNYSGSLPSSMMSDAHNSQAVQMATYNRPLKRRR</sequence>
<gene>
    <name evidence="2" type="ORF">KL928_005298</name>
</gene>
<reference evidence="2" key="1">
    <citation type="journal article" date="2021" name="G3 (Bethesda)">
        <title>Genomic diversity, chromosomal rearrangements, and interspecies hybridization in the ogataea polymorpha species complex.</title>
        <authorList>
            <person name="Hanson S.J."/>
            <person name="Cinneide E.O."/>
            <person name="Salzberg L.I."/>
            <person name="Wolfe K.H."/>
            <person name="McGowan J."/>
            <person name="Fitzpatrick D.A."/>
            <person name="Matlin K."/>
        </authorList>
    </citation>
    <scope>NUCLEOTIDE SEQUENCE</scope>
    <source>
        <strain evidence="2">61-244</strain>
    </source>
</reference>